<keyword evidence="7" id="KW-1185">Reference proteome</keyword>
<organism evidence="6 7">
    <name type="scientific">Priestia endophytica DSM 13796</name>
    <dbReference type="NCBI Taxonomy" id="1121089"/>
    <lineage>
        <taxon>Bacteria</taxon>
        <taxon>Bacillati</taxon>
        <taxon>Bacillota</taxon>
        <taxon>Bacilli</taxon>
        <taxon>Bacillales</taxon>
        <taxon>Bacillaceae</taxon>
        <taxon>Priestia</taxon>
    </lineage>
</organism>
<feature type="binding site" evidence="4">
    <location>
        <position position="120"/>
    </location>
    <ligand>
        <name>Mg(2+)</name>
        <dbReference type="ChEBI" id="CHEBI:18420"/>
        <label>2</label>
    </ligand>
</feature>
<dbReference type="Gene3D" id="2.40.380.10">
    <property type="entry name" value="FomD-like"/>
    <property type="match status" value="1"/>
</dbReference>
<dbReference type="PANTHER" id="PTHR39159">
    <property type="match status" value="1"/>
</dbReference>
<dbReference type="SUPFAM" id="SSF159234">
    <property type="entry name" value="FomD-like"/>
    <property type="match status" value="1"/>
</dbReference>
<evidence type="ECO:0000313" key="7">
    <source>
        <dbReference type="Proteomes" id="UP000182762"/>
    </source>
</evidence>
<dbReference type="NCBIfam" id="NF010183">
    <property type="entry name" value="PRK13662.1"/>
    <property type="match status" value="1"/>
</dbReference>
<feature type="binding site" evidence="4">
    <location>
        <position position="107"/>
    </location>
    <ligand>
        <name>Mg(2+)</name>
        <dbReference type="ChEBI" id="CHEBI:18420"/>
        <label>1</label>
    </ligand>
</feature>
<keyword evidence="2 4" id="KW-0378">Hydrolase</keyword>
<sequence length="179" mass="21652">MIQPVEGEPIEIQSYKHDGHIHRIWDETMILKGTQTLMIGGNDRTVVTESDGRKWVTREPAICYFHSQHWFNVIGMIREDGIYYYCNISSPFILEEGALKYIDYDLDIKVFPDMTYTILDEDEYEEHRKKMNYPLVIDRILKYNLENLQNWIRQRKGPFAPDFIDTWYERYLTYRRPRI</sequence>
<dbReference type="PIRSF" id="PIRSF028345">
    <property type="entry name" value="UCP028345"/>
    <property type="match status" value="1"/>
</dbReference>
<feature type="binding site" evidence="4">
    <location>
        <position position="103"/>
    </location>
    <ligand>
        <name>Mg(2+)</name>
        <dbReference type="ChEBI" id="CHEBI:18420"/>
        <label>1</label>
    </ligand>
</feature>
<comment type="caution">
    <text evidence="6">The sequence shown here is derived from an EMBL/GenBank/DDBJ whole genome shotgun (WGS) entry which is preliminary data.</text>
</comment>
<dbReference type="EC" id="3.6.1.6" evidence="4"/>
<reference evidence="6 7" key="1">
    <citation type="submission" date="2016-10" db="EMBL/GenBank/DDBJ databases">
        <authorList>
            <person name="Varghese N."/>
            <person name="Submissions S."/>
        </authorList>
    </citation>
    <scope>NUCLEOTIDE SEQUENCE [LARGE SCALE GENOMIC DNA]</scope>
    <source>
        <strain evidence="6 7">DSM 13796</strain>
    </source>
</reference>
<dbReference type="GeneID" id="93712484"/>
<evidence type="ECO:0000313" key="6">
    <source>
        <dbReference type="EMBL" id="SFQ82445.1"/>
    </source>
</evidence>
<dbReference type="Proteomes" id="UP000182762">
    <property type="component" value="Unassembled WGS sequence"/>
</dbReference>
<name>A0A1I6BNF2_9BACI</name>
<feature type="binding site" evidence="4">
    <location>
        <position position="107"/>
    </location>
    <ligand>
        <name>Mg(2+)</name>
        <dbReference type="ChEBI" id="CHEBI:18420"/>
        <label>2</label>
    </ligand>
</feature>
<protein>
    <recommendedName>
        <fullName evidence="4">Nucleoside triphosphate/diphosphate phosphatase</fullName>
        <ecNumber evidence="4">3.6.1.15</ecNumber>
        <ecNumber evidence="4">3.6.1.6</ecNumber>
    </recommendedName>
</protein>
<comment type="catalytic activity">
    <reaction evidence="4">
        <text>a ribonucleoside 5'-triphosphate + H2O = a ribonucleoside 5'-diphosphate + phosphate + H(+)</text>
        <dbReference type="Rhea" id="RHEA:23680"/>
        <dbReference type="ChEBI" id="CHEBI:15377"/>
        <dbReference type="ChEBI" id="CHEBI:15378"/>
        <dbReference type="ChEBI" id="CHEBI:43474"/>
        <dbReference type="ChEBI" id="CHEBI:57930"/>
        <dbReference type="ChEBI" id="CHEBI:61557"/>
        <dbReference type="EC" id="3.6.1.15"/>
    </reaction>
</comment>
<gene>
    <name evidence="6" type="ORF">SAMN02745910_03910</name>
</gene>
<dbReference type="EC" id="3.6.1.15" evidence="4"/>
<feature type="domain" description="DUF402" evidence="5">
    <location>
        <begin position="18"/>
        <end position="156"/>
    </location>
</feature>
<evidence type="ECO:0000256" key="2">
    <source>
        <dbReference type="ARBA" id="ARBA00022801"/>
    </source>
</evidence>
<comment type="similarity">
    <text evidence="4">Belongs to the Ntdp family.</text>
</comment>
<feature type="binding site" evidence="4">
    <location>
        <position position="123"/>
    </location>
    <ligand>
        <name>Mg(2+)</name>
        <dbReference type="ChEBI" id="CHEBI:18420"/>
        <label>2</label>
    </ligand>
</feature>
<dbReference type="InterPro" id="IPR007295">
    <property type="entry name" value="DUF402"/>
</dbReference>
<evidence type="ECO:0000256" key="4">
    <source>
        <dbReference type="HAMAP-Rule" id="MF_01568"/>
    </source>
</evidence>
<proteinExistence type="inferred from homology"/>
<dbReference type="PANTHER" id="PTHR39159:SF1">
    <property type="entry name" value="UPF0374 PROTEIN YGAC"/>
    <property type="match status" value="1"/>
</dbReference>
<evidence type="ECO:0000256" key="1">
    <source>
        <dbReference type="ARBA" id="ARBA00022723"/>
    </source>
</evidence>
<comment type="cofactor">
    <cofactor evidence="4">
        <name>Mg(2+)</name>
        <dbReference type="ChEBI" id="CHEBI:18420"/>
    </cofactor>
</comment>
<evidence type="ECO:0000259" key="5">
    <source>
        <dbReference type="Pfam" id="PF04167"/>
    </source>
</evidence>
<keyword evidence="3 4" id="KW-0460">Magnesium</keyword>
<dbReference type="InterPro" id="IPR016882">
    <property type="entry name" value="SA1684"/>
</dbReference>
<dbReference type="Pfam" id="PF04167">
    <property type="entry name" value="DUF402"/>
    <property type="match status" value="1"/>
</dbReference>
<dbReference type="InterPro" id="IPR035930">
    <property type="entry name" value="FomD-like_sf"/>
</dbReference>
<evidence type="ECO:0000256" key="3">
    <source>
        <dbReference type="ARBA" id="ARBA00022842"/>
    </source>
</evidence>
<dbReference type="HAMAP" id="MF_01568">
    <property type="entry name" value="Ntdp"/>
    <property type="match status" value="1"/>
</dbReference>
<feature type="binding site" evidence="4">
    <location>
        <position position="87"/>
    </location>
    <ligand>
        <name>Mg(2+)</name>
        <dbReference type="ChEBI" id="CHEBI:18420"/>
        <label>1</label>
    </ligand>
</feature>
<feature type="binding site" evidence="4">
    <location>
        <position position="105"/>
    </location>
    <ligand>
        <name>Mg(2+)</name>
        <dbReference type="ChEBI" id="CHEBI:18420"/>
        <label>2</label>
    </ligand>
</feature>
<accession>A0A1I6BNF2</accession>
<feature type="active site" description="Proton donor" evidence="4">
    <location>
        <position position="23"/>
    </location>
</feature>
<dbReference type="InterPro" id="IPR050212">
    <property type="entry name" value="Ntdp-like"/>
</dbReference>
<keyword evidence="1 4" id="KW-0479">Metal-binding</keyword>
<dbReference type="RefSeq" id="WP_061802469.1">
    <property type="nucleotide sequence ID" value="NZ_FOXX01000011.1"/>
</dbReference>
<comment type="function">
    <text evidence="4">Has nucleoside phosphatase activity towards nucleoside triphosphates and nucleoside diphosphates.</text>
</comment>
<dbReference type="EMBL" id="FOXX01000011">
    <property type="protein sequence ID" value="SFQ82445.1"/>
    <property type="molecule type" value="Genomic_DNA"/>
</dbReference>
<comment type="catalytic activity">
    <reaction evidence="4">
        <text>a ribonucleoside 5'-diphosphate + H2O = a ribonucleoside 5'-phosphate + phosphate + H(+)</text>
        <dbReference type="Rhea" id="RHEA:36799"/>
        <dbReference type="ChEBI" id="CHEBI:15377"/>
        <dbReference type="ChEBI" id="CHEBI:15378"/>
        <dbReference type="ChEBI" id="CHEBI:43474"/>
        <dbReference type="ChEBI" id="CHEBI:57930"/>
        <dbReference type="ChEBI" id="CHEBI:58043"/>
        <dbReference type="EC" id="3.6.1.6"/>
    </reaction>
</comment>